<keyword evidence="3" id="KW-1185">Reference proteome</keyword>
<evidence type="ECO:0000259" key="1">
    <source>
        <dbReference type="Pfam" id="PF11706"/>
    </source>
</evidence>
<dbReference type="EMBL" id="JAVREJ010000001">
    <property type="protein sequence ID" value="MDT0348342.1"/>
    <property type="molecule type" value="Genomic_DNA"/>
</dbReference>
<evidence type="ECO:0000313" key="2">
    <source>
        <dbReference type="EMBL" id="MDT0348342.1"/>
    </source>
</evidence>
<dbReference type="PANTHER" id="PTHR35525">
    <property type="entry name" value="BLL6575 PROTEIN"/>
    <property type="match status" value="1"/>
</dbReference>
<sequence>MTRPGSSADEEFPFYGGRVCLDLVATFGKRHSTAPIERLPDVAAVRRWLRAAGALPGQRDCPVDAGQRDSLIELREAIHRIVLAARAGRSLPADDLVTVNTASAGPEFVPSLPRGRGGRGVTWTSREPFASALTLLARDAIDLVATVPANRIKECEHPDCSRMFVDESQSGRRRWCSMRACGNHVKVTAHRRRSATTR</sequence>
<dbReference type="PANTHER" id="PTHR35525:SF3">
    <property type="entry name" value="BLL6575 PROTEIN"/>
    <property type="match status" value="1"/>
</dbReference>
<dbReference type="InterPro" id="IPR010852">
    <property type="entry name" value="ABATE"/>
</dbReference>
<dbReference type="RefSeq" id="WP_311554234.1">
    <property type="nucleotide sequence ID" value="NZ_JAVREJ010000001.1"/>
</dbReference>
<proteinExistence type="predicted"/>
<dbReference type="SUPFAM" id="SSF160904">
    <property type="entry name" value="Jann2411-like"/>
    <property type="match status" value="1"/>
</dbReference>
<comment type="caution">
    <text evidence="2">The sequence shown here is derived from an EMBL/GenBank/DDBJ whole genome shotgun (WGS) entry which is preliminary data.</text>
</comment>
<gene>
    <name evidence="2" type="ORF">RM445_02245</name>
</gene>
<accession>A0ABU2N414</accession>
<reference evidence="3" key="1">
    <citation type="submission" date="2023-07" db="EMBL/GenBank/DDBJ databases">
        <title>30 novel species of actinomycetes from the DSMZ collection.</title>
        <authorList>
            <person name="Nouioui I."/>
        </authorList>
    </citation>
    <scope>NUCLEOTIDE SEQUENCE [LARGE SCALE GENOMIC DNA]</scope>
    <source>
        <strain evidence="3">DSM 45834</strain>
    </source>
</reference>
<evidence type="ECO:0000313" key="3">
    <source>
        <dbReference type="Proteomes" id="UP001183202"/>
    </source>
</evidence>
<dbReference type="InterPro" id="IPR021005">
    <property type="entry name" value="Znf_CGNR"/>
</dbReference>
<dbReference type="Proteomes" id="UP001183202">
    <property type="component" value="Unassembled WGS sequence"/>
</dbReference>
<protein>
    <submittedName>
        <fullName evidence="2">ABATE domain-containing protein</fullName>
    </submittedName>
</protein>
<dbReference type="Gene3D" id="1.10.3300.10">
    <property type="entry name" value="Jann2411-like domain"/>
    <property type="match status" value="1"/>
</dbReference>
<name>A0ABU2N414_9PSEU</name>
<organism evidence="2 3">
    <name type="scientific">Pseudonocardia charpentierae</name>
    <dbReference type="NCBI Taxonomy" id="3075545"/>
    <lineage>
        <taxon>Bacteria</taxon>
        <taxon>Bacillati</taxon>
        <taxon>Actinomycetota</taxon>
        <taxon>Actinomycetes</taxon>
        <taxon>Pseudonocardiales</taxon>
        <taxon>Pseudonocardiaceae</taxon>
        <taxon>Pseudonocardia</taxon>
    </lineage>
</organism>
<dbReference type="Pfam" id="PF11706">
    <property type="entry name" value="zf-CGNR"/>
    <property type="match status" value="1"/>
</dbReference>
<feature type="domain" description="Zinc finger CGNR" evidence="1">
    <location>
        <begin position="151"/>
        <end position="193"/>
    </location>
</feature>
<dbReference type="InterPro" id="IPR023286">
    <property type="entry name" value="ABATE_dom_sf"/>
</dbReference>
<dbReference type="Pfam" id="PF07336">
    <property type="entry name" value="ABATE"/>
    <property type="match status" value="1"/>
</dbReference>